<dbReference type="GO" id="GO:0016810">
    <property type="term" value="F:hydrolase activity, acting on carbon-nitrogen (but not peptide) bonds"/>
    <property type="evidence" value="ECO:0007669"/>
    <property type="project" value="InterPro"/>
</dbReference>
<feature type="chain" id="PRO_5016284312" evidence="3">
    <location>
        <begin position="26"/>
        <end position="282"/>
    </location>
</feature>
<proteinExistence type="predicted"/>
<dbReference type="AlphaFoldDB" id="A0A2Z4Y3P6"/>
<evidence type="ECO:0000256" key="1">
    <source>
        <dbReference type="ARBA" id="ARBA00022723"/>
    </source>
</evidence>
<sequence>MMRGKRKDLWVLFALLLALPSFTHASTTGTITHKQRGTMSTDHTVTSFTYDRGCIIRGPVDKKLIALEFTGGYFADGGTTILNELKKRNIKASFFFIGDFYRNPEFRPLIERIRDEGHYLGPHSDKHPLYASWEKPPKLLISRKEFDEDLTRNLEEIEKFGIPREKARFFIPPYEHYTEEIAQWTRERGMVLINYTPGTRSHADYMEDNDPKFVPAVEMVRSVLQKEESDPHGLNGFLLLMHIGAGPGRTRDHLYDHLGALLDELMRRGYRFVRVDELLAGA</sequence>
<evidence type="ECO:0000256" key="3">
    <source>
        <dbReference type="SAM" id="SignalP"/>
    </source>
</evidence>
<dbReference type="InterPro" id="IPR011330">
    <property type="entry name" value="Glyco_hydro/deAcase_b/a-brl"/>
</dbReference>
<dbReference type="PROSITE" id="PS51677">
    <property type="entry name" value="NODB"/>
    <property type="match status" value="1"/>
</dbReference>
<dbReference type="PANTHER" id="PTHR10587:SF133">
    <property type="entry name" value="CHITIN DEACETYLASE 1-RELATED"/>
    <property type="match status" value="1"/>
</dbReference>
<dbReference type="InterPro" id="IPR050248">
    <property type="entry name" value="Polysacc_deacetylase_ArnD"/>
</dbReference>
<dbReference type="SUPFAM" id="SSF88713">
    <property type="entry name" value="Glycoside hydrolase/deacetylase"/>
    <property type="match status" value="1"/>
</dbReference>
<gene>
    <name evidence="5" type="ORF">BRCON_0967</name>
</gene>
<keyword evidence="2" id="KW-0378">Hydrolase</keyword>
<evidence type="ECO:0000259" key="4">
    <source>
        <dbReference type="PROSITE" id="PS51677"/>
    </source>
</evidence>
<feature type="signal peptide" evidence="3">
    <location>
        <begin position="1"/>
        <end position="25"/>
    </location>
</feature>
<name>A0A2Z4Y3P6_SUMC1</name>
<keyword evidence="3" id="KW-0732">Signal</keyword>
<organism evidence="5 6">
    <name type="scientific">Sumerlaea chitinivorans</name>
    <dbReference type="NCBI Taxonomy" id="2250252"/>
    <lineage>
        <taxon>Bacteria</taxon>
        <taxon>Candidatus Sumerlaeota</taxon>
        <taxon>Candidatus Sumerlaeia</taxon>
        <taxon>Candidatus Sumerlaeales</taxon>
        <taxon>Candidatus Sumerlaeaceae</taxon>
        <taxon>Candidatus Sumerlaea</taxon>
    </lineage>
</organism>
<keyword evidence="1" id="KW-0479">Metal-binding</keyword>
<dbReference type="Proteomes" id="UP000262583">
    <property type="component" value="Chromosome"/>
</dbReference>
<dbReference type="GO" id="GO:0005975">
    <property type="term" value="P:carbohydrate metabolic process"/>
    <property type="evidence" value="ECO:0007669"/>
    <property type="project" value="InterPro"/>
</dbReference>
<dbReference type="PANTHER" id="PTHR10587">
    <property type="entry name" value="GLYCOSYL TRANSFERASE-RELATED"/>
    <property type="match status" value="1"/>
</dbReference>
<feature type="domain" description="NodB homology" evidence="4">
    <location>
        <begin position="63"/>
        <end position="273"/>
    </location>
</feature>
<evidence type="ECO:0000313" key="5">
    <source>
        <dbReference type="EMBL" id="AXA35744.1"/>
    </source>
</evidence>
<evidence type="ECO:0000256" key="2">
    <source>
        <dbReference type="ARBA" id="ARBA00022801"/>
    </source>
</evidence>
<dbReference type="EMBL" id="CP030759">
    <property type="protein sequence ID" value="AXA35744.1"/>
    <property type="molecule type" value="Genomic_DNA"/>
</dbReference>
<dbReference type="InterPro" id="IPR002509">
    <property type="entry name" value="NODB_dom"/>
</dbReference>
<accession>A0A2Z4Y3P6</accession>
<dbReference type="GO" id="GO:0046872">
    <property type="term" value="F:metal ion binding"/>
    <property type="evidence" value="ECO:0007669"/>
    <property type="project" value="UniProtKB-KW"/>
</dbReference>
<reference evidence="5 6" key="1">
    <citation type="submission" date="2018-05" db="EMBL/GenBank/DDBJ databases">
        <title>A metagenomic window into the 2 km-deep terrestrial subsurface aquifer revealed taxonomically and functionally diverse microbial community comprising novel uncultured bacterial lineages.</title>
        <authorList>
            <person name="Kadnikov V.V."/>
            <person name="Mardanov A.V."/>
            <person name="Beletsky A.V."/>
            <person name="Banks D."/>
            <person name="Pimenov N.V."/>
            <person name="Frank Y.A."/>
            <person name="Karnachuk O.V."/>
            <person name="Ravin N.V."/>
        </authorList>
    </citation>
    <scope>NUCLEOTIDE SEQUENCE [LARGE SCALE GENOMIC DNA]</scope>
    <source>
        <strain evidence="5">BY</strain>
    </source>
</reference>
<dbReference type="Pfam" id="PF01522">
    <property type="entry name" value="Polysacc_deac_1"/>
    <property type="match status" value="1"/>
</dbReference>
<protein>
    <submittedName>
        <fullName evidence="5">Peptidoglycan/xylan/chitin deacetylase</fullName>
    </submittedName>
</protein>
<dbReference type="CDD" id="cd10917">
    <property type="entry name" value="CE4_NodB_like_6s_7s"/>
    <property type="match status" value="1"/>
</dbReference>
<dbReference type="Gene3D" id="3.20.20.370">
    <property type="entry name" value="Glycoside hydrolase/deacetylase"/>
    <property type="match status" value="1"/>
</dbReference>
<dbReference type="GO" id="GO:0016020">
    <property type="term" value="C:membrane"/>
    <property type="evidence" value="ECO:0007669"/>
    <property type="project" value="TreeGrafter"/>
</dbReference>
<dbReference type="KEGG" id="schv:BRCON_0967"/>
<evidence type="ECO:0000313" key="6">
    <source>
        <dbReference type="Proteomes" id="UP000262583"/>
    </source>
</evidence>